<dbReference type="Gene3D" id="1.10.300.10">
    <property type="entry name" value="Adenylosuccinate Synthetase, subunit A, domain 2"/>
    <property type="match status" value="1"/>
</dbReference>
<keyword evidence="2 8" id="KW-0436">Ligase</keyword>
<evidence type="ECO:0000256" key="8">
    <source>
        <dbReference type="HAMAP-Rule" id="MF_00011"/>
    </source>
</evidence>
<dbReference type="HAMAP" id="MF_00011">
    <property type="entry name" value="Adenylosucc_synth"/>
    <property type="match status" value="1"/>
</dbReference>
<feature type="binding site" description="in other chain" evidence="8">
    <location>
        <begin position="12"/>
        <end position="15"/>
    </location>
    <ligand>
        <name>IMP</name>
        <dbReference type="ChEBI" id="CHEBI:58053"/>
        <note>ligand shared between dimeric partners</note>
    </ligand>
</feature>
<reference evidence="9" key="2">
    <citation type="journal article" date="2021" name="PeerJ">
        <title>Extensive microbial diversity within the chicken gut microbiome revealed by metagenomics and culture.</title>
        <authorList>
            <person name="Gilroy R."/>
            <person name="Ravi A."/>
            <person name="Getino M."/>
            <person name="Pursley I."/>
            <person name="Horton D.L."/>
            <person name="Alikhan N.F."/>
            <person name="Baker D."/>
            <person name="Gharbi K."/>
            <person name="Hall N."/>
            <person name="Watson M."/>
            <person name="Adriaenssens E.M."/>
            <person name="Foster-Nyarko E."/>
            <person name="Jarju S."/>
            <person name="Secka A."/>
            <person name="Antonio M."/>
            <person name="Oren A."/>
            <person name="Chaudhuri R.R."/>
            <person name="La Ragione R."/>
            <person name="Hildebrand F."/>
            <person name="Pallen M.J."/>
        </authorList>
    </citation>
    <scope>NUCLEOTIDE SEQUENCE</scope>
    <source>
        <strain evidence="9">CHK33-4379</strain>
    </source>
</reference>
<sequence>MLTAIVGINWGDEGKGRMVDLLSSDYDIICRYQGGNNAGHTVINERGKFILNLLPSGILRETTVNVMGNGMVIDIEHLSNEIATLTEKGIKITPDNLKISDKAIICMPYHKMLDIMEEERLADKKFGSTRRGIAPVYADKYMKKGIRMDDLYNMDVLEQKVKDIVEWKNLTITGYGHEPIKADEMMAWLKKYGEVVLPYVTDVSKYLWNASKSGKRIMFEAQLGALRDIEFGIYPYTSSSTTLAGYATIGAGIPGAKLDNTIGIMKAYSTCVGEGPFTVEMFGDEAEALRKAGGEYGAATGRPRRVGPFDVPASREGVILQGADYIALTKMDVLSYLDKIPVCVAYDIDGEITTDFPTGYRLDRAKPVIEYLDGFGDVSGCRKPEDLPKAALEYIRFIEKAVGCPVKYVSVGAEREEYVQMF</sequence>
<feature type="binding site" evidence="8">
    <location>
        <begin position="330"/>
        <end position="332"/>
    </location>
    <ligand>
        <name>GTP</name>
        <dbReference type="ChEBI" id="CHEBI:37565"/>
    </ligand>
</feature>
<dbReference type="InterPro" id="IPR042111">
    <property type="entry name" value="Adenylosuccinate_synth_dom3"/>
</dbReference>
<dbReference type="EMBL" id="DVLL01000016">
    <property type="protein sequence ID" value="HIT58880.1"/>
    <property type="molecule type" value="Genomic_DNA"/>
</dbReference>
<dbReference type="FunFam" id="3.90.170.10:FF:000001">
    <property type="entry name" value="Adenylosuccinate synthetase"/>
    <property type="match status" value="1"/>
</dbReference>
<comment type="catalytic activity">
    <reaction evidence="8">
        <text>IMP + L-aspartate + GTP = N(6)-(1,2-dicarboxyethyl)-AMP + GDP + phosphate + 2 H(+)</text>
        <dbReference type="Rhea" id="RHEA:15753"/>
        <dbReference type="ChEBI" id="CHEBI:15378"/>
        <dbReference type="ChEBI" id="CHEBI:29991"/>
        <dbReference type="ChEBI" id="CHEBI:37565"/>
        <dbReference type="ChEBI" id="CHEBI:43474"/>
        <dbReference type="ChEBI" id="CHEBI:57567"/>
        <dbReference type="ChEBI" id="CHEBI:58053"/>
        <dbReference type="ChEBI" id="CHEBI:58189"/>
        <dbReference type="EC" id="6.3.4.4"/>
    </reaction>
</comment>
<name>A0A9D1KK57_9FIRM</name>
<dbReference type="SUPFAM" id="SSF52540">
    <property type="entry name" value="P-loop containing nucleoside triphosphate hydrolases"/>
    <property type="match status" value="1"/>
</dbReference>
<dbReference type="GO" id="GO:0044208">
    <property type="term" value="P:'de novo' AMP biosynthetic process"/>
    <property type="evidence" value="ECO:0007669"/>
    <property type="project" value="UniProtKB-UniRule"/>
</dbReference>
<dbReference type="FunFam" id="1.10.300.10:FF:000001">
    <property type="entry name" value="Adenylosuccinate synthetase"/>
    <property type="match status" value="1"/>
</dbReference>
<evidence type="ECO:0000256" key="5">
    <source>
        <dbReference type="ARBA" id="ARBA00022755"/>
    </source>
</evidence>
<dbReference type="AlphaFoldDB" id="A0A9D1KK57"/>
<evidence type="ECO:0000256" key="3">
    <source>
        <dbReference type="ARBA" id="ARBA00022723"/>
    </source>
</evidence>
<keyword evidence="7 8" id="KW-0342">GTP-binding</keyword>
<dbReference type="Gene3D" id="3.40.440.10">
    <property type="entry name" value="Adenylosuccinate Synthetase, subunit A, domain 1"/>
    <property type="match status" value="1"/>
</dbReference>
<feature type="active site" description="Proton donor" evidence="8">
    <location>
        <position position="40"/>
    </location>
</feature>
<comment type="cofactor">
    <cofactor evidence="8">
        <name>Mg(2+)</name>
        <dbReference type="ChEBI" id="CHEBI:18420"/>
    </cofactor>
    <text evidence="8">Binds 1 Mg(2+) ion per subunit.</text>
</comment>
<dbReference type="GO" id="GO:0005525">
    <property type="term" value="F:GTP binding"/>
    <property type="evidence" value="ECO:0007669"/>
    <property type="project" value="UniProtKB-UniRule"/>
</dbReference>
<feature type="active site" description="Proton acceptor" evidence="8">
    <location>
        <position position="12"/>
    </location>
</feature>
<feature type="binding site" evidence="8">
    <location>
        <position position="12"/>
    </location>
    <ligand>
        <name>Mg(2+)</name>
        <dbReference type="ChEBI" id="CHEBI:18420"/>
    </ligand>
</feature>
<proteinExistence type="inferred from homology"/>
<feature type="binding site" evidence="8">
    <location>
        <position position="143"/>
    </location>
    <ligand>
        <name>IMP</name>
        <dbReference type="ChEBI" id="CHEBI:58053"/>
        <note>ligand shared between dimeric partners</note>
    </ligand>
</feature>
<dbReference type="GO" id="GO:0004019">
    <property type="term" value="F:adenylosuccinate synthase activity"/>
    <property type="evidence" value="ECO:0007669"/>
    <property type="project" value="UniProtKB-UniRule"/>
</dbReference>
<keyword evidence="8" id="KW-0963">Cytoplasm</keyword>
<dbReference type="PANTHER" id="PTHR11846:SF0">
    <property type="entry name" value="ADENYLOSUCCINATE SYNTHETASE"/>
    <property type="match status" value="1"/>
</dbReference>
<feature type="binding site" evidence="8">
    <location>
        <position position="39"/>
    </location>
    <ligand>
        <name>Mg(2+)</name>
        <dbReference type="ChEBI" id="CHEBI:18420"/>
    </ligand>
</feature>
<evidence type="ECO:0000313" key="10">
    <source>
        <dbReference type="Proteomes" id="UP000824136"/>
    </source>
</evidence>
<evidence type="ECO:0000256" key="6">
    <source>
        <dbReference type="ARBA" id="ARBA00022842"/>
    </source>
</evidence>
<comment type="similarity">
    <text evidence="8">Belongs to the adenylosuccinate synthetase family.</text>
</comment>
<evidence type="ECO:0000256" key="4">
    <source>
        <dbReference type="ARBA" id="ARBA00022741"/>
    </source>
</evidence>
<dbReference type="InterPro" id="IPR042109">
    <property type="entry name" value="Adenylosuccinate_synth_dom1"/>
</dbReference>
<comment type="subunit">
    <text evidence="1 8">Homodimer.</text>
</comment>
<feature type="binding site" evidence="8">
    <location>
        <begin position="11"/>
        <end position="17"/>
    </location>
    <ligand>
        <name>GTP</name>
        <dbReference type="ChEBI" id="CHEBI:37565"/>
    </ligand>
</feature>
<dbReference type="Pfam" id="PF00709">
    <property type="entry name" value="Adenylsucc_synt"/>
    <property type="match status" value="1"/>
</dbReference>
<feature type="binding site" evidence="8">
    <location>
        <begin position="39"/>
        <end position="41"/>
    </location>
    <ligand>
        <name>GTP</name>
        <dbReference type="ChEBI" id="CHEBI:37565"/>
    </ligand>
</feature>
<keyword evidence="5 8" id="KW-0658">Purine biosynthesis</keyword>
<dbReference type="Gene3D" id="3.90.170.10">
    <property type="entry name" value="Adenylosuccinate Synthetase, subunit A, domain 3"/>
    <property type="match status" value="1"/>
</dbReference>
<protein>
    <recommendedName>
        <fullName evidence="8">Adenylosuccinate synthetase</fullName>
        <shortName evidence="8">AMPSase</shortName>
        <shortName evidence="8">AdSS</shortName>
        <ecNumber evidence="8">6.3.4.4</ecNumber>
    </recommendedName>
    <alternativeName>
        <fullName evidence="8">IMP--aspartate ligase</fullName>
    </alternativeName>
</protein>
<feature type="binding site" description="in other chain" evidence="8">
    <location>
        <position position="302"/>
    </location>
    <ligand>
        <name>IMP</name>
        <dbReference type="ChEBI" id="CHEBI:58053"/>
        <note>ligand shared between dimeric partners</note>
    </ligand>
</feature>
<comment type="caution">
    <text evidence="8">Lacks conserved residue(s) required for the propagation of feature annotation.</text>
</comment>
<evidence type="ECO:0000256" key="1">
    <source>
        <dbReference type="ARBA" id="ARBA00011738"/>
    </source>
</evidence>
<feature type="binding site" evidence="8">
    <location>
        <position position="304"/>
    </location>
    <ligand>
        <name>GTP</name>
        <dbReference type="ChEBI" id="CHEBI:37565"/>
    </ligand>
</feature>
<evidence type="ECO:0000256" key="2">
    <source>
        <dbReference type="ARBA" id="ARBA00022598"/>
    </source>
</evidence>
<feature type="binding site" description="in other chain" evidence="8">
    <location>
        <begin position="37"/>
        <end position="40"/>
    </location>
    <ligand>
        <name>IMP</name>
        <dbReference type="ChEBI" id="CHEBI:58053"/>
        <note>ligand shared between dimeric partners</note>
    </ligand>
</feature>
<dbReference type="Proteomes" id="UP000824136">
    <property type="component" value="Unassembled WGS sequence"/>
</dbReference>
<evidence type="ECO:0000256" key="7">
    <source>
        <dbReference type="ARBA" id="ARBA00023134"/>
    </source>
</evidence>
<organism evidence="9 10">
    <name type="scientific">Candidatus Faeciplasma pullistercoris</name>
    <dbReference type="NCBI Taxonomy" id="2840800"/>
    <lineage>
        <taxon>Bacteria</taxon>
        <taxon>Bacillati</taxon>
        <taxon>Bacillota</taxon>
        <taxon>Clostridia</taxon>
        <taxon>Eubacteriales</taxon>
        <taxon>Oscillospiraceae</taxon>
        <taxon>Oscillospiraceae incertae sedis</taxon>
        <taxon>Candidatus Faeciplasma</taxon>
    </lineage>
</organism>
<gene>
    <name evidence="8" type="primary">purA</name>
    <name evidence="9" type="ORF">IAC39_04115</name>
</gene>
<dbReference type="SMART" id="SM00788">
    <property type="entry name" value="Adenylsucc_synt"/>
    <property type="match status" value="1"/>
</dbReference>
<dbReference type="CDD" id="cd03108">
    <property type="entry name" value="AdSS"/>
    <property type="match status" value="1"/>
</dbReference>
<evidence type="ECO:0000313" key="9">
    <source>
        <dbReference type="EMBL" id="HIT58880.1"/>
    </source>
</evidence>
<dbReference type="InterPro" id="IPR027417">
    <property type="entry name" value="P-loop_NTPase"/>
</dbReference>
<feature type="binding site" description="in other chain" evidence="8">
    <location>
        <position position="129"/>
    </location>
    <ligand>
        <name>IMP</name>
        <dbReference type="ChEBI" id="CHEBI:58053"/>
        <note>ligand shared between dimeric partners</note>
    </ligand>
</feature>
<comment type="function">
    <text evidence="8">Plays an important role in the de novo pathway of purine nucleotide biosynthesis. Catalyzes the first committed step in the biosynthesis of AMP from IMP.</text>
</comment>
<reference evidence="9" key="1">
    <citation type="submission" date="2020-10" db="EMBL/GenBank/DDBJ databases">
        <authorList>
            <person name="Gilroy R."/>
        </authorList>
    </citation>
    <scope>NUCLEOTIDE SEQUENCE</scope>
    <source>
        <strain evidence="9">CHK33-4379</strain>
    </source>
</reference>
<dbReference type="NCBIfam" id="TIGR00184">
    <property type="entry name" value="purA"/>
    <property type="match status" value="1"/>
</dbReference>
<dbReference type="GO" id="GO:0005737">
    <property type="term" value="C:cytoplasm"/>
    <property type="evidence" value="ECO:0007669"/>
    <property type="project" value="UniProtKB-SubCell"/>
</dbReference>
<dbReference type="GO" id="GO:0000287">
    <property type="term" value="F:magnesium ion binding"/>
    <property type="evidence" value="ECO:0007669"/>
    <property type="project" value="UniProtKB-UniRule"/>
</dbReference>
<comment type="subcellular location">
    <subcellularLocation>
        <location evidence="8">Cytoplasm</location>
    </subcellularLocation>
</comment>
<keyword evidence="4 8" id="KW-0547">Nucleotide-binding</keyword>
<dbReference type="PANTHER" id="PTHR11846">
    <property type="entry name" value="ADENYLOSUCCINATE SYNTHETASE"/>
    <property type="match status" value="1"/>
</dbReference>
<dbReference type="InterPro" id="IPR042110">
    <property type="entry name" value="Adenylosuccinate_synth_dom2"/>
</dbReference>
<comment type="pathway">
    <text evidence="8">Purine metabolism; AMP biosynthesis via de novo pathway; AMP from IMP: step 1/2.</text>
</comment>
<accession>A0A9D1KK57</accession>
<dbReference type="GO" id="GO:0046040">
    <property type="term" value="P:IMP metabolic process"/>
    <property type="evidence" value="ECO:0007669"/>
    <property type="project" value="TreeGrafter"/>
</dbReference>
<feature type="binding site" evidence="8">
    <location>
        <begin position="298"/>
        <end position="304"/>
    </location>
    <ligand>
        <name>substrate</name>
    </ligand>
</feature>
<dbReference type="InterPro" id="IPR001114">
    <property type="entry name" value="Adenylosuccinate_synthetase"/>
</dbReference>
<keyword evidence="3 8" id="KW-0479">Metal-binding</keyword>
<dbReference type="EC" id="6.3.4.4" evidence="8"/>
<keyword evidence="6 8" id="KW-0460">Magnesium</keyword>
<dbReference type="NCBIfam" id="NF002223">
    <property type="entry name" value="PRK01117.1"/>
    <property type="match status" value="1"/>
</dbReference>
<comment type="caution">
    <text evidence="9">The sequence shown here is derived from an EMBL/GenBank/DDBJ whole genome shotgun (WGS) entry which is preliminary data.</text>
</comment>
<feature type="binding site" evidence="8">
    <location>
        <begin position="410"/>
        <end position="412"/>
    </location>
    <ligand>
        <name>GTP</name>
        <dbReference type="ChEBI" id="CHEBI:37565"/>
    </ligand>
</feature>